<dbReference type="EMBL" id="VBTY01000049">
    <property type="protein sequence ID" value="MDG3494476.1"/>
    <property type="molecule type" value="Genomic_DNA"/>
</dbReference>
<feature type="domain" description="TonB C-terminal" evidence="7">
    <location>
        <begin position="197"/>
        <end position="292"/>
    </location>
</feature>
<feature type="compositionally biased region" description="Polar residues" evidence="5">
    <location>
        <begin position="339"/>
        <end position="348"/>
    </location>
</feature>
<evidence type="ECO:0000256" key="1">
    <source>
        <dbReference type="ARBA" id="ARBA00004167"/>
    </source>
</evidence>
<proteinExistence type="predicted"/>
<feature type="transmembrane region" description="Helical" evidence="6">
    <location>
        <begin position="21"/>
        <end position="40"/>
    </location>
</feature>
<evidence type="ECO:0000256" key="4">
    <source>
        <dbReference type="ARBA" id="ARBA00023136"/>
    </source>
</evidence>
<keyword evidence="4 6" id="KW-0472">Membrane</keyword>
<keyword evidence="9" id="KW-1185">Reference proteome</keyword>
<accession>A0A9X4RHH2</accession>
<evidence type="ECO:0000256" key="3">
    <source>
        <dbReference type="ARBA" id="ARBA00022989"/>
    </source>
</evidence>
<dbReference type="Pfam" id="PF03544">
    <property type="entry name" value="TonB_C"/>
    <property type="match status" value="1"/>
</dbReference>
<dbReference type="RefSeq" id="WP_009626549.1">
    <property type="nucleotide sequence ID" value="NZ_VBTY01000049.1"/>
</dbReference>
<evidence type="ECO:0000256" key="6">
    <source>
        <dbReference type="SAM" id="Phobius"/>
    </source>
</evidence>
<dbReference type="GO" id="GO:0016020">
    <property type="term" value="C:membrane"/>
    <property type="evidence" value="ECO:0007669"/>
    <property type="project" value="UniProtKB-SubCell"/>
</dbReference>
<dbReference type="InterPro" id="IPR006260">
    <property type="entry name" value="TonB/TolA_C"/>
</dbReference>
<keyword evidence="3 6" id="KW-1133">Transmembrane helix</keyword>
<gene>
    <name evidence="8" type="ORF">FEV09_07875</name>
</gene>
<dbReference type="SUPFAM" id="SSF74653">
    <property type="entry name" value="TolA/TonB C-terminal domain"/>
    <property type="match status" value="1"/>
</dbReference>
<feature type="region of interest" description="Disordered" evidence="5">
    <location>
        <begin position="283"/>
        <end position="405"/>
    </location>
</feature>
<dbReference type="PROSITE" id="PS51257">
    <property type="entry name" value="PROKAR_LIPOPROTEIN"/>
    <property type="match status" value="1"/>
</dbReference>
<protein>
    <submittedName>
        <fullName evidence="8">Energy transducer TonB</fullName>
    </submittedName>
</protein>
<evidence type="ECO:0000259" key="7">
    <source>
        <dbReference type="PROSITE" id="PS52015"/>
    </source>
</evidence>
<feature type="compositionally biased region" description="Pro residues" evidence="5">
    <location>
        <begin position="380"/>
        <end position="390"/>
    </location>
</feature>
<dbReference type="Gene3D" id="3.30.1150.10">
    <property type="match status" value="1"/>
</dbReference>
<feature type="compositionally biased region" description="Basic and acidic residues" evidence="5">
    <location>
        <begin position="293"/>
        <end position="322"/>
    </location>
</feature>
<dbReference type="AlphaFoldDB" id="A0A9X4RHH2"/>
<keyword evidence="2 6" id="KW-0812">Transmembrane</keyword>
<dbReference type="GO" id="GO:0055085">
    <property type="term" value="P:transmembrane transport"/>
    <property type="evidence" value="ECO:0007669"/>
    <property type="project" value="InterPro"/>
</dbReference>
<evidence type="ECO:0000313" key="9">
    <source>
        <dbReference type="Proteomes" id="UP001152872"/>
    </source>
</evidence>
<dbReference type="NCBIfam" id="TIGR01352">
    <property type="entry name" value="tonB_Cterm"/>
    <property type="match status" value="1"/>
</dbReference>
<comment type="subcellular location">
    <subcellularLocation>
        <location evidence="1">Membrane</location>
        <topology evidence="1">Single-pass membrane protein</topology>
    </subcellularLocation>
</comment>
<reference evidence="8" key="1">
    <citation type="submission" date="2019-05" db="EMBL/GenBank/DDBJ databases">
        <title>Whole genome sequencing of Pseudanabaena catenata USMAC16.</title>
        <authorList>
            <person name="Khan Z."/>
            <person name="Omar W.M."/>
            <person name="Convey P."/>
            <person name="Merican F."/>
            <person name="Najimudin N."/>
        </authorList>
    </citation>
    <scope>NUCLEOTIDE SEQUENCE</scope>
    <source>
        <strain evidence="8">USMAC16</strain>
    </source>
</reference>
<evidence type="ECO:0000256" key="2">
    <source>
        <dbReference type="ARBA" id="ARBA00022692"/>
    </source>
</evidence>
<feature type="compositionally biased region" description="Low complexity" evidence="5">
    <location>
        <begin position="362"/>
        <end position="379"/>
    </location>
</feature>
<evidence type="ECO:0000313" key="8">
    <source>
        <dbReference type="EMBL" id="MDG3494476.1"/>
    </source>
</evidence>
<dbReference type="InterPro" id="IPR037682">
    <property type="entry name" value="TonB_C"/>
</dbReference>
<dbReference type="Proteomes" id="UP001152872">
    <property type="component" value="Unassembled WGS sequence"/>
</dbReference>
<evidence type="ECO:0000256" key="5">
    <source>
        <dbReference type="SAM" id="MobiDB-lite"/>
    </source>
</evidence>
<name>A0A9X4RHH2_9CYAN</name>
<dbReference type="PROSITE" id="PS52015">
    <property type="entry name" value="TONB_CTD"/>
    <property type="match status" value="1"/>
</dbReference>
<sequence length="405" mass="43165">MNIPDRPDRHDVQSQRENRALASLLFIGVLGSACIHAAVINAPVPTLWRPSPQVSEDTMEVVVDPTRAPDDKVSEITKEPEPVAKTEEPQINETPAIALAPETTILKEGKDAAAPDNLKPLLTKGNSDSQIQSGGGTVISKDGIGSGFGNAKIPTGFMFGGKINGSPNGKKDGVVGGNINGKPNANANQNNVLPTVPTPPADTRPQKLECLSCPKPQYRGKEGTPRVTYDIAPDGRVINVRLRQTSGDEQTDRETIEAMSKWQFDPKTVPEGGRTNVKVRVTFEEEGSQFQRQNEERRRRESELAAQESEQRRLAEQARQQRDAASSKSPAPTTEPLATPSSAMSESVPTKPVPAAATVDSAPVTLPVTTPVTAPTATDPLPPPPPPPLAEPVAPAVSESTTKPK</sequence>
<organism evidence="8 9">
    <name type="scientific">Pseudanabaena catenata USMAC16</name>
    <dbReference type="NCBI Taxonomy" id="1855837"/>
    <lineage>
        <taxon>Bacteria</taxon>
        <taxon>Bacillati</taxon>
        <taxon>Cyanobacteriota</taxon>
        <taxon>Cyanophyceae</taxon>
        <taxon>Pseudanabaenales</taxon>
        <taxon>Pseudanabaenaceae</taxon>
        <taxon>Pseudanabaena</taxon>
    </lineage>
</organism>
<comment type="caution">
    <text evidence="8">The sequence shown here is derived from an EMBL/GenBank/DDBJ whole genome shotgun (WGS) entry which is preliminary data.</text>
</comment>